<gene>
    <name evidence="2" type="primary">dctP</name>
    <name evidence="2" type="ORF">I0Q91_08400</name>
</gene>
<evidence type="ECO:0000313" key="2">
    <source>
        <dbReference type="EMBL" id="MBF8437094.1"/>
    </source>
</evidence>
<dbReference type="EMBL" id="JADPIE010000004">
    <property type="protein sequence ID" value="MBF8437094.1"/>
    <property type="molecule type" value="Genomic_DNA"/>
</dbReference>
<dbReference type="RefSeq" id="WP_270454032.1">
    <property type="nucleotide sequence ID" value="NZ_JADPIE010000004.1"/>
</dbReference>
<protein>
    <submittedName>
        <fullName evidence="2">TRAP transporter substrate-binding protein DctP</fullName>
    </submittedName>
</protein>
<accession>A0A931AUV2</accession>
<dbReference type="Pfam" id="PF03480">
    <property type="entry name" value="DctP"/>
    <property type="match status" value="1"/>
</dbReference>
<proteinExistence type="predicted"/>
<evidence type="ECO:0000256" key="1">
    <source>
        <dbReference type="ARBA" id="ARBA00022729"/>
    </source>
</evidence>
<sequence>MKRKIVFSLVFILTITFIGAASTNILSLNINQEETIWRFSYTDKAGSYMDQYAHKFKNKIEAETKGKVKVELYPASILGTGEDMIEQAQNNVVHFNLVSDKNIASYIPESQIFQLEYLFPDDINKLTDLINSEKFSNLIEESFIEKNIFPLGYFASGWELISANDYINHPDKLKNYNLRVAPNKFNIRNYEEYGANVTAIDSVEAYSGLYFGVFNGQVANLSTIKEMGFYNTQEYLIETKSNPDINILITNPTFYNSLTDDLKDILNNVILEMKDFSKKLQQKHYDDNLRNIKHAKENIKILSLTKEERQLFKRDAQKIWSYYEEIPGDNASELLNYLININ</sequence>
<evidence type="ECO:0000313" key="3">
    <source>
        <dbReference type="Proteomes" id="UP000621436"/>
    </source>
</evidence>
<keyword evidence="3" id="KW-1185">Reference proteome</keyword>
<name>A0A931AUV2_9FIRM</name>
<organism evidence="2 3">
    <name type="scientific">Halonatronomonas betaini</name>
    <dbReference type="NCBI Taxonomy" id="2778430"/>
    <lineage>
        <taxon>Bacteria</taxon>
        <taxon>Bacillati</taxon>
        <taxon>Bacillota</taxon>
        <taxon>Clostridia</taxon>
        <taxon>Halanaerobiales</taxon>
        <taxon>Halarsenatibacteraceae</taxon>
        <taxon>Halonatronomonas</taxon>
    </lineage>
</organism>
<dbReference type="InterPro" id="IPR018389">
    <property type="entry name" value="DctP_fam"/>
</dbReference>
<dbReference type="GO" id="GO:0055085">
    <property type="term" value="P:transmembrane transport"/>
    <property type="evidence" value="ECO:0007669"/>
    <property type="project" value="InterPro"/>
</dbReference>
<dbReference type="Gene3D" id="3.40.190.170">
    <property type="entry name" value="Bacterial extracellular solute-binding protein, family 7"/>
    <property type="match status" value="1"/>
</dbReference>
<reference evidence="2" key="1">
    <citation type="submission" date="2020-11" db="EMBL/GenBank/DDBJ databases">
        <title>Halonatronomonas betainensis gen. nov., sp. nov. a novel haloalkaliphilic representative of the family Halanaerobiacae capable of betaine degradation.</title>
        <authorList>
            <person name="Boltyanskaya Y."/>
            <person name="Kevbrin V."/>
            <person name="Detkova E."/>
            <person name="Grouzdev D.S."/>
            <person name="Koziaeva V."/>
            <person name="Zhilina T."/>
        </authorList>
    </citation>
    <scope>NUCLEOTIDE SEQUENCE</scope>
    <source>
        <strain evidence="2">Z-7014</strain>
    </source>
</reference>
<dbReference type="PANTHER" id="PTHR33376:SF15">
    <property type="entry name" value="BLL6794 PROTEIN"/>
    <property type="match status" value="1"/>
</dbReference>
<dbReference type="AlphaFoldDB" id="A0A931AUV2"/>
<dbReference type="NCBIfam" id="NF037995">
    <property type="entry name" value="TRAP_S1"/>
    <property type="match status" value="1"/>
</dbReference>
<dbReference type="InterPro" id="IPR038404">
    <property type="entry name" value="TRAP_DctP_sf"/>
</dbReference>
<dbReference type="Proteomes" id="UP000621436">
    <property type="component" value="Unassembled WGS sequence"/>
</dbReference>
<keyword evidence="1" id="KW-0732">Signal</keyword>
<dbReference type="PANTHER" id="PTHR33376">
    <property type="match status" value="1"/>
</dbReference>
<comment type="caution">
    <text evidence="2">The sequence shown here is derived from an EMBL/GenBank/DDBJ whole genome shotgun (WGS) entry which is preliminary data.</text>
</comment>